<evidence type="ECO:0008006" key="3">
    <source>
        <dbReference type="Google" id="ProtNLM"/>
    </source>
</evidence>
<organism evidence="1 2">
    <name type="scientific">Argiope bruennichi</name>
    <name type="common">Wasp spider</name>
    <name type="synonym">Aranea bruennichi</name>
    <dbReference type="NCBI Taxonomy" id="94029"/>
    <lineage>
        <taxon>Eukaryota</taxon>
        <taxon>Metazoa</taxon>
        <taxon>Ecdysozoa</taxon>
        <taxon>Arthropoda</taxon>
        <taxon>Chelicerata</taxon>
        <taxon>Arachnida</taxon>
        <taxon>Araneae</taxon>
        <taxon>Araneomorphae</taxon>
        <taxon>Entelegynae</taxon>
        <taxon>Araneoidea</taxon>
        <taxon>Araneidae</taxon>
        <taxon>Argiope</taxon>
    </lineage>
</organism>
<name>A0A8T0FQA6_ARGBR</name>
<evidence type="ECO:0000313" key="1">
    <source>
        <dbReference type="EMBL" id="KAF8793291.1"/>
    </source>
</evidence>
<reference evidence="1" key="2">
    <citation type="submission" date="2020-06" db="EMBL/GenBank/DDBJ databases">
        <authorList>
            <person name="Sheffer M."/>
        </authorList>
    </citation>
    <scope>NUCLEOTIDE SEQUENCE</scope>
</reference>
<protein>
    <recommendedName>
        <fullName evidence="3">Granulins domain-containing protein</fullName>
    </recommendedName>
</protein>
<dbReference type="AlphaFoldDB" id="A0A8T0FQA6"/>
<accession>A0A8T0FQA6</accession>
<keyword evidence="2" id="KW-1185">Reference proteome</keyword>
<dbReference type="EMBL" id="JABXBU010000003">
    <property type="protein sequence ID" value="KAF8793291.1"/>
    <property type="molecule type" value="Genomic_DNA"/>
</dbReference>
<evidence type="ECO:0000313" key="2">
    <source>
        <dbReference type="Proteomes" id="UP000807504"/>
    </source>
</evidence>
<proteinExistence type="predicted"/>
<gene>
    <name evidence="1" type="ORF">HNY73_004787</name>
</gene>
<reference evidence="1" key="1">
    <citation type="journal article" date="2020" name="bioRxiv">
        <title>Chromosome-level reference genome of the European wasp spider Argiope bruennichi: a resource for studies on range expansion and evolutionary adaptation.</title>
        <authorList>
            <person name="Sheffer M.M."/>
            <person name="Hoppe A."/>
            <person name="Krehenwinkel H."/>
            <person name="Uhl G."/>
            <person name="Kuss A.W."/>
            <person name="Jensen L."/>
            <person name="Jensen C."/>
            <person name="Gillespie R.G."/>
            <person name="Hoff K.J."/>
            <person name="Prost S."/>
        </authorList>
    </citation>
    <scope>NUCLEOTIDE SEQUENCE</scope>
</reference>
<dbReference type="Proteomes" id="UP000807504">
    <property type="component" value="Unassembled WGS sequence"/>
</dbReference>
<comment type="caution">
    <text evidence="1">The sequence shown here is derived from an EMBL/GenBank/DDBJ whole genome shotgun (WGS) entry which is preliminary data.</text>
</comment>
<sequence>MCVPDAISIIQEKRPNTSPNLQSTVMKANVQNIGNKVCPDNLHLCPITAECCQTMDGKGDCCRKTSFPIILGECCHQFVYKWICCNDMAPKCHYWGCHWS</sequence>